<evidence type="ECO:0000313" key="4">
    <source>
        <dbReference type="Proteomes" id="UP000198956"/>
    </source>
</evidence>
<feature type="region of interest" description="Disordered" evidence="1">
    <location>
        <begin position="74"/>
        <end position="94"/>
    </location>
</feature>
<dbReference type="AlphaFoldDB" id="A0A1G8BFL6"/>
<dbReference type="GO" id="GO:0000150">
    <property type="term" value="F:DNA strand exchange activity"/>
    <property type="evidence" value="ECO:0007669"/>
    <property type="project" value="InterPro"/>
</dbReference>
<name>A0A1G8BFL6_ANETH</name>
<evidence type="ECO:0000313" key="3">
    <source>
        <dbReference type="EMBL" id="SDH32036.1"/>
    </source>
</evidence>
<dbReference type="GO" id="GO:0003677">
    <property type="term" value="F:DNA binding"/>
    <property type="evidence" value="ECO:0007669"/>
    <property type="project" value="InterPro"/>
</dbReference>
<organism evidence="3 4">
    <name type="scientific">Aneurinibacillus thermoaerophilus</name>
    <dbReference type="NCBI Taxonomy" id="143495"/>
    <lineage>
        <taxon>Bacteria</taxon>
        <taxon>Bacillati</taxon>
        <taxon>Bacillota</taxon>
        <taxon>Bacilli</taxon>
        <taxon>Bacillales</taxon>
        <taxon>Paenibacillaceae</taxon>
        <taxon>Aneurinibacillus group</taxon>
        <taxon>Aneurinibacillus</taxon>
    </lineage>
</organism>
<sequence>MITRGEFFMIKELYRKGMSIFDIARQFGIDRKTVRKYLWENSLPLKKKRTSRGSKPDRYKDYLHKRMIEAGANSTLSYEKQTKKESWRKSFAHS</sequence>
<evidence type="ECO:0000256" key="1">
    <source>
        <dbReference type="SAM" id="MobiDB-lite"/>
    </source>
</evidence>
<proteinExistence type="predicted"/>
<dbReference type="Pfam" id="PF02796">
    <property type="entry name" value="HTH_7"/>
    <property type="match status" value="1"/>
</dbReference>
<evidence type="ECO:0000259" key="2">
    <source>
        <dbReference type="PROSITE" id="PS50531"/>
    </source>
</evidence>
<dbReference type="Gene3D" id="1.10.10.60">
    <property type="entry name" value="Homeodomain-like"/>
    <property type="match status" value="1"/>
</dbReference>
<dbReference type="SUPFAM" id="SSF46689">
    <property type="entry name" value="Homeodomain-like"/>
    <property type="match status" value="1"/>
</dbReference>
<dbReference type="EMBL" id="FNDE01000019">
    <property type="protein sequence ID" value="SDH32036.1"/>
    <property type="molecule type" value="Genomic_DNA"/>
</dbReference>
<dbReference type="InterPro" id="IPR017894">
    <property type="entry name" value="HTH_IS21_transposase_type"/>
</dbReference>
<feature type="domain" description="HTH IS21-type" evidence="2">
    <location>
        <begin position="5"/>
        <end position="67"/>
    </location>
</feature>
<dbReference type="Proteomes" id="UP000198956">
    <property type="component" value="Unassembled WGS sequence"/>
</dbReference>
<dbReference type="InterPro" id="IPR009057">
    <property type="entry name" value="Homeodomain-like_sf"/>
</dbReference>
<dbReference type="InterPro" id="IPR006120">
    <property type="entry name" value="Resolvase_HTH_dom"/>
</dbReference>
<dbReference type="OrthoDB" id="3193769at2"/>
<accession>A0A1G8BFL6</accession>
<gene>
    <name evidence="3" type="ORF">SAMN04489735_101950</name>
</gene>
<protein>
    <submittedName>
        <fullName evidence="3">Helix-turn-helix domain of resolvase</fullName>
    </submittedName>
</protein>
<dbReference type="PROSITE" id="PS50531">
    <property type="entry name" value="HTH_IS21"/>
    <property type="match status" value="1"/>
</dbReference>
<reference evidence="3 4" key="1">
    <citation type="submission" date="2016-10" db="EMBL/GenBank/DDBJ databases">
        <authorList>
            <person name="de Groot N.N."/>
        </authorList>
    </citation>
    <scope>NUCLEOTIDE SEQUENCE [LARGE SCALE GENOMIC DNA]</scope>
    <source>
        <strain evidence="3 4">L 420-91</strain>
    </source>
</reference>